<gene>
    <name evidence="2" type="ORF">I553_9036</name>
</gene>
<feature type="region of interest" description="Disordered" evidence="1">
    <location>
        <begin position="1"/>
        <end position="26"/>
    </location>
</feature>
<accession>X8AP87</accession>
<name>X8AP87_MYCXE</name>
<feature type="compositionally biased region" description="Basic and acidic residues" evidence="1">
    <location>
        <begin position="1"/>
        <end position="13"/>
    </location>
</feature>
<proteinExistence type="predicted"/>
<comment type="caution">
    <text evidence="2">The sequence shown here is derived from an EMBL/GenBank/DDBJ whole genome shotgun (WGS) entry which is preliminary data.</text>
</comment>
<evidence type="ECO:0000256" key="1">
    <source>
        <dbReference type="SAM" id="MobiDB-lite"/>
    </source>
</evidence>
<evidence type="ECO:0000313" key="2">
    <source>
        <dbReference type="EMBL" id="EUA32956.1"/>
    </source>
</evidence>
<organism evidence="2">
    <name type="scientific">Mycobacterium xenopi 4042</name>
    <dbReference type="NCBI Taxonomy" id="1299334"/>
    <lineage>
        <taxon>Bacteria</taxon>
        <taxon>Bacillati</taxon>
        <taxon>Actinomycetota</taxon>
        <taxon>Actinomycetes</taxon>
        <taxon>Mycobacteriales</taxon>
        <taxon>Mycobacteriaceae</taxon>
        <taxon>Mycobacterium</taxon>
    </lineage>
</organism>
<protein>
    <submittedName>
        <fullName evidence="2">Uncharacterized protein</fullName>
    </submittedName>
</protein>
<dbReference type="EMBL" id="JAOB01000050">
    <property type="protein sequence ID" value="EUA32956.1"/>
    <property type="molecule type" value="Genomic_DNA"/>
</dbReference>
<sequence length="40" mass="4132">MQPSVEHEQRRPGTGEPIGTAHPGVNGSLMATHIVVSVGP</sequence>
<dbReference type="AlphaFoldDB" id="X8AP87"/>
<reference evidence="2" key="1">
    <citation type="submission" date="2014-01" db="EMBL/GenBank/DDBJ databases">
        <authorList>
            <person name="Brown-Elliot B."/>
            <person name="Wallace R."/>
            <person name="Lenaerts A."/>
            <person name="Ordway D."/>
            <person name="DeGroote M.A."/>
            <person name="Parker T."/>
            <person name="Sizemore C."/>
            <person name="Tallon L.J."/>
            <person name="Sadzewicz L.K."/>
            <person name="Sengamalay N."/>
            <person name="Fraser C.M."/>
            <person name="Hine E."/>
            <person name="Shefchek K.A."/>
            <person name="Das S.P."/>
            <person name="Tettelin H."/>
        </authorList>
    </citation>
    <scope>NUCLEOTIDE SEQUENCE [LARGE SCALE GENOMIC DNA]</scope>
    <source>
        <strain evidence="2">4042</strain>
    </source>
</reference>